<evidence type="ECO:0008006" key="4">
    <source>
        <dbReference type="Google" id="ProtNLM"/>
    </source>
</evidence>
<gene>
    <name evidence="2" type="ORF">WKV44_05485</name>
</gene>
<dbReference type="EMBL" id="JBCHKQ010000002">
    <property type="protein sequence ID" value="MEM5947987.1"/>
    <property type="molecule type" value="Genomic_DNA"/>
</dbReference>
<evidence type="ECO:0000313" key="3">
    <source>
        <dbReference type="Proteomes" id="UP001466331"/>
    </source>
</evidence>
<proteinExistence type="predicted"/>
<accession>A0ABU9UCW9</accession>
<keyword evidence="3" id="KW-1185">Reference proteome</keyword>
<organism evidence="2 3">
    <name type="scientific">Rarispira pelagica</name>
    <dbReference type="NCBI Taxonomy" id="3141764"/>
    <lineage>
        <taxon>Bacteria</taxon>
        <taxon>Pseudomonadati</taxon>
        <taxon>Spirochaetota</taxon>
        <taxon>Spirochaetia</taxon>
        <taxon>Winmispirales</taxon>
        <taxon>Winmispiraceae</taxon>
        <taxon>Rarispira</taxon>
    </lineage>
</organism>
<dbReference type="RefSeq" id="WP_420069433.1">
    <property type="nucleotide sequence ID" value="NZ_JBCHKQ010000002.1"/>
</dbReference>
<evidence type="ECO:0000256" key="1">
    <source>
        <dbReference type="SAM" id="MobiDB-lite"/>
    </source>
</evidence>
<dbReference type="PROSITE" id="PS51257">
    <property type="entry name" value="PROKAR_LIPOPROTEIN"/>
    <property type="match status" value="1"/>
</dbReference>
<dbReference type="Proteomes" id="UP001466331">
    <property type="component" value="Unassembled WGS sequence"/>
</dbReference>
<sequence length="232" mass="25792">MKLYRNILLILYIFLVIFACKNNTDKKDMENKSNIVPASTSIVRIPPTTASVTPAPVPSRTSTVVSAPPRSVSPEKNRTIVSSYVNPLFLSWILPENPAVDTMIGVLVGDNNLSAPEEKSVGFLSDILKKRMPVDSSDMVKNVLSRFFSFLSSRGITLENYRLGKAIFDDSGKSHLNFKIYSSSSFAVGEIVLSLDKEKWILDDFIVDTASLLEEKKEKAFVLGDYAMLPLY</sequence>
<comment type="caution">
    <text evidence="2">The sequence shown here is derived from an EMBL/GenBank/DDBJ whole genome shotgun (WGS) entry which is preliminary data.</text>
</comment>
<reference evidence="2 3" key="1">
    <citation type="submission" date="2024-03" db="EMBL/GenBank/DDBJ databases">
        <title>Ignisphaera cupida sp. nov., a hyperthermophilic hydrolytic archaeon from a hot spring of Kamchatka, and proposal of Ignisphaeraceae fam. nov.</title>
        <authorList>
            <person name="Podosokorskaya O.A."/>
            <person name="Elcheninov A.G."/>
            <person name="Maltseva A.I."/>
            <person name="Zayulina K.S."/>
            <person name="Novikov A."/>
            <person name="Merkel A.Y."/>
        </authorList>
    </citation>
    <scope>NUCLEOTIDE SEQUENCE [LARGE SCALE GENOMIC DNA]</scope>
    <source>
        <strain evidence="2 3">38H-sp</strain>
    </source>
</reference>
<feature type="region of interest" description="Disordered" evidence="1">
    <location>
        <begin position="49"/>
        <end position="70"/>
    </location>
</feature>
<name>A0ABU9UCW9_9SPIR</name>
<protein>
    <recommendedName>
        <fullName evidence="4">Lipoprotein</fullName>
    </recommendedName>
</protein>
<evidence type="ECO:0000313" key="2">
    <source>
        <dbReference type="EMBL" id="MEM5947987.1"/>
    </source>
</evidence>